<protein>
    <recommendedName>
        <fullName evidence="2">C2H2-type domain-containing protein</fullName>
    </recommendedName>
</protein>
<feature type="compositionally biased region" description="Basic and acidic residues" evidence="1">
    <location>
        <begin position="329"/>
        <end position="338"/>
    </location>
</feature>
<feature type="compositionally biased region" description="Polar residues" evidence="1">
    <location>
        <begin position="380"/>
        <end position="389"/>
    </location>
</feature>
<feature type="domain" description="C2H2-type" evidence="2">
    <location>
        <begin position="7"/>
        <end position="29"/>
    </location>
</feature>
<feature type="region of interest" description="Disordered" evidence="1">
    <location>
        <begin position="69"/>
        <end position="88"/>
    </location>
</feature>
<dbReference type="Pfam" id="PF12874">
    <property type="entry name" value="zf-met"/>
    <property type="match status" value="1"/>
</dbReference>
<comment type="caution">
    <text evidence="3">The sequence shown here is derived from an EMBL/GenBank/DDBJ whole genome shotgun (WGS) entry which is preliminary data.</text>
</comment>
<dbReference type="Proteomes" id="UP001221898">
    <property type="component" value="Unassembled WGS sequence"/>
</dbReference>
<gene>
    <name evidence="3" type="ORF">AAFF_G00387120</name>
</gene>
<sequence>MGKERKCILCQIIYNSKQEMDEHMRSMLHHRELENLKGRDCGHECWVCGVTVVGLTDYASHISSPVHKARVEEQERRSGGDGPEEEYFDKELVQLIEKRKEQIRKEEAAAKLAQEEEEKKQQQRNEERQWLKQHGGPWGWGRGHGQLEGRRSQVELGKSAAARAWPPGEVPGSWNRQGRSTAWHADAPQNPQKWGGKVWGGKKKGYQGFSPQQRGQYPRPGGGGLYSDSTCYWEPPAGPYRGEVETDFTMELDNGQFPLSARPRFQQGPSGLGGGAPGPQRRAPEQGGAQRRPRQGQRRQDRRQRWQHRQRPAVPLGPLPPGQTRRRARADGRDKDPAVDYATVPPVQVKDLKLNFDFVLGGRQPPAPPRKQQGEKGHAPQTNERASQKSLRRRGSSSTRRDERTAGAQRPATPSEQTKERAVSAPSPAAYRRAPCGTASSPIGASRSPTCCRGSRRRSRG</sequence>
<reference evidence="3" key="1">
    <citation type="journal article" date="2023" name="Science">
        <title>Genome structures resolve the early diversification of teleost fishes.</title>
        <authorList>
            <person name="Parey E."/>
            <person name="Louis A."/>
            <person name="Montfort J."/>
            <person name="Bouchez O."/>
            <person name="Roques C."/>
            <person name="Iampietro C."/>
            <person name="Lluch J."/>
            <person name="Castinel A."/>
            <person name="Donnadieu C."/>
            <person name="Desvignes T."/>
            <person name="Floi Bucao C."/>
            <person name="Jouanno E."/>
            <person name="Wen M."/>
            <person name="Mejri S."/>
            <person name="Dirks R."/>
            <person name="Jansen H."/>
            <person name="Henkel C."/>
            <person name="Chen W.J."/>
            <person name="Zahm M."/>
            <person name="Cabau C."/>
            <person name="Klopp C."/>
            <person name="Thompson A.W."/>
            <person name="Robinson-Rechavi M."/>
            <person name="Braasch I."/>
            <person name="Lecointre G."/>
            <person name="Bobe J."/>
            <person name="Postlethwait J.H."/>
            <person name="Berthelot C."/>
            <person name="Roest Crollius H."/>
            <person name="Guiguen Y."/>
        </authorList>
    </citation>
    <scope>NUCLEOTIDE SEQUENCE</scope>
    <source>
        <strain evidence="3">NC1722</strain>
    </source>
</reference>
<dbReference type="PANTHER" id="PTHR14435:SF2">
    <property type="entry name" value="ZINC FINGER PROTEIN 106"/>
    <property type="match status" value="1"/>
</dbReference>
<evidence type="ECO:0000313" key="3">
    <source>
        <dbReference type="EMBL" id="KAJ8401130.1"/>
    </source>
</evidence>
<feature type="region of interest" description="Disordered" evidence="1">
    <location>
        <begin position="111"/>
        <end position="461"/>
    </location>
</feature>
<dbReference type="SMART" id="SM00355">
    <property type="entry name" value="ZnF_C2H2"/>
    <property type="match status" value="2"/>
</dbReference>
<name>A0AAD7WLI2_9TELE</name>
<evidence type="ECO:0000313" key="4">
    <source>
        <dbReference type="Proteomes" id="UP001221898"/>
    </source>
</evidence>
<dbReference type="InterPro" id="IPR036236">
    <property type="entry name" value="Znf_C2H2_sf"/>
</dbReference>
<dbReference type="SUPFAM" id="SSF57667">
    <property type="entry name" value="beta-beta-alpha zinc fingers"/>
    <property type="match status" value="1"/>
</dbReference>
<feature type="compositionally biased region" description="Basic and acidic residues" evidence="1">
    <location>
        <begin position="111"/>
        <end position="130"/>
    </location>
</feature>
<keyword evidence="4" id="KW-1185">Reference proteome</keyword>
<feature type="compositionally biased region" description="Low complexity" evidence="1">
    <location>
        <begin position="423"/>
        <end position="435"/>
    </location>
</feature>
<dbReference type="EMBL" id="JAINUG010000072">
    <property type="protein sequence ID" value="KAJ8401130.1"/>
    <property type="molecule type" value="Genomic_DNA"/>
</dbReference>
<dbReference type="PROSITE" id="PS00028">
    <property type="entry name" value="ZINC_FINGER_C2H2_1"/>
    <property type="match status" value="1"/>
</dbReference>
<dbReference type="AlphaFoldDB" id="A0AAD7WLI2"/>
<dbReference type="InterPro" id="IPR013087">
    <property type="entry name" value="Znf_C2H2_type"/>
</dbReference>
<dbReference type="PANTHER" id="PTHR14435">
    <property type="entry name" value="ZINC FINGER PROTEIN 106"/>
    <property type="match status" value="1"/>
</dbReference>
<evidence type="ECO:0000259" key="2">
    <source>
        <dbReference type="PROSITE" id="PS00028"/>
    </source>
</evidence>
<dbReference type="GO" id="GO:0003723">
    <property type="term" value="F:RNA binding"/>
    <property type="evidence" value="ECO:0007669"/>
    <property type="project" value="InterPro"/>
</dbReference>
<dbReference type="GO" id="GO:0016020">
    <property type="term" value="C:membrane"/>
    <property type="evidence" value="ECO:0007669"/>
    <property type="project" value="TreeGrafter"/>
</dbReference>
<dbReference type="InterPro" id="IPR042622">
    <property type="entry name" value="Znf106"/>
</dbReference>
<evidence type="ECO:0000256" key="1">
    <source>
        <dbReference type="SAM" id="MobiDB-lite"/>
    </source>
</evidence>
<accession>A0AAD7WLI2</accession>
<dbReference type="GO" id="GO:0008286">
    <property type="term" value="P:insulin receptor signaling pathway"/>
    <property type="evidence" value="ECO:0007669"/>
    <property type="project" value="TreeGrafter"/>
</dbReference>
<organism evidence="3 4">
    <name type="scientific">Aldrovandia affinis</name>
    <dbReference type="NCBI Taxonomy" id="143900"/>
    <lineage>
        <taxon>Eukaryota</taxon>
        <taxon>Metazoa</taxon>
        <taxon>Chordata</taxon>
        <taxon>Craniata</taxon>
        <taxon>Vertebrata</taxon>
        <taxon>Euteleostomi</taxon>
        <taxon>Actinopterygii</taxon>
        <taxon>Neopterygii</taxon>
        <taxon>Teleostei</taxon>
        <taxon>Notacanthiformes</taxon>
        <taxon>Halosauridae</taxon>
        <taxon>Aldrovandia</taxon>
    </lineage>
</organism>
<feature type="compositionally biased region" description="Basic residues" evidence="1">
    <location>
        <begin position="291"/>
        <end position="311"/>
    </location>
</feature>
<proteinExistence type="predicted"/>
<dbReference type="GO" id="GO:0017124">
    <property type="term" value="F:SH3 domain binding"/>
    <property type="evidence" value="ECO:0007669"/>
    <property type="project" value="TreeGrafter"/>
</dbReference>
<feature type="compositionally biased region" description="Basic and acidic residues" evidence="1">
    <location>
        <begin position="69"/>
        <end position="79"/>
    </location>
</feature>
<dbReference type="GO" id="GO:0005829">
    <property type="term" value="C:cytosol"/>
    <property type="evidence" value="ECO:0007669"/>
    <property type="project" value="TreeGrafter"/>
</dbReference>